<evidence type="ECO:0000259" key="8">
    <source>
        <dbReference type="PROSITE" id="PS50195"/>
    </source>
</evidence>
<evidence type="ECO:0000313" key="9">
    <source>
        <dbReference type="EMBL" id="KAK3085675.1"/>
    </source>
</evidence>
<feature type="chain" id="PRO_5041741913" description="PX domain-containing protein" evidence="7">
    <location>
        <begin position="17"/>
        <end position="283"/>
    </location>
</feature>
<name>A0AA88XJU7_PINIB</name>
<organism evidence="9 10">
    <name type="scientific">Pinctada imbricata</name>
    <name type="common">Atlantic pearl-oyster</name>
    <name type="synonym">Pinctada martensii</name>
    <dbReference type="NCBI Taxonomy" id="66713"/>
    <lineage>
        <taxon>Eukaryota</taxon>
        <taxon>Metazoa</taxon>
        <taxon>Spiralia</taxon>
        <taxon>Lophotrochozoa</taxon>
        <taxon>Mollusca</taxon>
        <taxon>Bivalvia</taxon>
        <taxon>Autobranchia</taxon>
        <taxon>Pteriomorphia</taxon>
        <taxon>Pterioida</taxon>
        <taxon>Pterioidea</taxon>
        <taxon>Pteriidae</taxon>
        <taxon>Pinctada</taxon>
    </lineage>
</organism>
<dbReference type="EMBL" id="VSWD01000012">
    <property type="protein sequence ID" value="KAK3085675.1"/>
    <property type="molecule type" value="Genomic_DNA"/>
</dbReference>
<dbReference type="Proteomes" id="UP001186944">
    <property type="component" value="Unassembled WGS sequence"/>
</dbReference>
<dbReference type="GO" id="GO:0031901">
    <property type="term" value="C:early endosome membrane"/>
    <property type="evidence" value="ECO:0007669"/>
    <property type="project" value="UniProtKB-SubCell"/>
</dbReference>
<gene>
    <name evidence="9" type="ORF">FSP39_006970</name>
</gene>
<protein>
    <recommendedName>
        <fullName evidence="8">PX domain-containing protein</fullName>
    </recommendedName>
</protein>
<dbReference type="Gene3D" id="3.30.1520.10">
    <property type="entry name" value="Phox-like domain"/>
    <property type="match status" value="1"/>
</dbReference>
<dbReference type="SUPFAM" id="SSF48452">
    <property type="entry name" value="TPR-like"/>
    <property type="match status" value="1"/>
</dbReference>
<keyword evidence="7" id="KW-0732">Signal</keyword>
<evidence type="ECO:0000313" key="10">
    <source>
        <dbReference type="Proteomes" id="UP001186944"/>
    </source>
</evidence>
<dbReference type="GO" id="GO:0015031">
    <property type="term" value="P:protein transport"/>
    <property type="evidence" value="ECO:0007669"/>
    <property type="project" value="UniProtKB-KW"/>
</dbReference>
<dbReference type="Gene3D" id="1.25.40.10">
    <property type="entry name" value="Tetratricopeptide repeat domain"/>
    <property type="match status" value="1"/>
</dbReference>
<evidence type="ECO:0000256" key="5">
    <source>
        <dbReference type="ARBA" id="ARBA00023121"/>
    </source>
</evidence>
<feature type="domain" description="PX" evidence="8">
    <location>
        <begin position="33"/>
        <end position="150"/>
    </location>
</feature>
<feature type="signal peptide" evidence="7">
    <location>
        <begin position="1"/>
        <end position="16"/>
    </location>
</feature>
<dbReference type="PANTHER" id="PTHR20939">
    <property type="entry name" value="SORTING NEXIN 20, 21"/>
    <property type="match status" value="1"/>
</dbReference>
<dbReference type="SUPFAM" id="SSF64268">
    <property type="entry name" value="PX domain"/>
    <property type="match status" value="1"/>
</dbReference>
<reference evidence="9" key="1">
    <citation type="submission" date="2019-08" db="EMBL/GenBank/DDBJ databases">
        <title>The improved chromosome-level genome for the pearl oyster Pinctada fucata martensii using PacBio sequencing and Hi-C.</title>
        <authorList>
            <person name="Zheng Z."/>
        </authorList>
    </citation>
    <scope>NUCLEOTIDE SEQUENCE</scope>
    <source>
        <strain evidence="9">ZZ-2019</strain>
        <tissue evidence="9">Adductor muscle</tissue>
    </source>
</reference>
<sequence length="283" mass="32379">MLIHFLHILISGGTLGSPSSVVIPFEGTYTGTGLLTVQVVSAERIKDSRGNFVLYHIAISFDDGNEKTHGTIEKRYSDFEKLNGILRKRFSDLMEEVAFPGKIILGNFSDETIAKRSRAFEQYLTHLFSIDIIRFSEELKDFFYGRNLQDGYTNFDMEDYRSASACFEKCLSVQEKLLGNQHPDVLCTLSALVVCNYKTERRDVARKFAEAALDCLKNNEDNLLYLPLLKQCIYLNWMLGRDKSHLETKLSQMKDRGFKVEGGEDLRTVVINQYKSKSIWYSG</sequence>
<proteinExistence type="predicted"/>
<evidence type="ECO:0000256" key="2">
    <source>
        <dbReference type="ARBA" id="ARBA00022448"/>
    </source>
</evidence>
<keyword evidence="10" id="KW-1185">Reference proteome</keyword>
<evidence type="ECO:0000256" key="3">
    <source>
        <dbReference type="ARBA" id="ARBA00022753"/>
    </source>
</evidence>
<dbReference type="InterPro" id="IPR039937">
    <property type="entry name" value="SNX20/SNX21"/>
</dbReference>
<evidence type="ECO:0000256" key="1">
    <source>
        <dbReference type="ARBA" id="ARBA00004469"/>
    </source>
</evidence>
<keyword evidence="6" id="KW-0472">Membrane</keyword>
<dbReference type="SMART" id="SM00312">
    <property type="entry name" value="PX"/>
    <property type="match status" value="1"/>
</dbReference>
<dbReference type="PANTHER" id="PTHR20939:SF11">
    <property type="entry name" value="LD12265P"/>
    <property type="match status" value="1"/>
</dbReference>
<dbReference type="AlphaFoldDB" id="A0AA88XJU7"/>
<comment type="subcellular location">
    <subcellularLocation>
        <location evidence="1">Early endosome membrane</location>
        <topology evidence="1">Peripheral membrane protein</topology>
        <orientation evidence="1">Cytoplasmic side</orientation>
    </subcellularLocation>
</comment>
<dbReference type="GO" id="GO:1901981">
    <property type="term" value="F:phosphatidylinositol phosphate binding"/>
    <property type="evidence" value="ECO:0007669"/>
    <property type="project" value="TreeGrafter"/>
</dbReference>
<evidence type="ECO:0000256" key="7">
    <source>
        <dbReference type="SAM" id="SignalP"/>
    </source>
</evidence>
<keyword evidence="3" id="KW-0967">Endosome</keyword>
<dbReference type="InterPro" id="IPR001683">
    <property type="entry name" value="PX_dom"/>
</dbReference>
<accession>A0AA88XJU7</accession>
<dbReference type="InterPro" id="IPR011990">
    <property type="entry name" value="TPR-like_helical_dom_sf"/>
</dbReference>
<evidence type="ECO:0000256" key="4">
    <source>
        <dbReference type="ARBA" id="ARBA00022927"/>
    </source>
</evidence>
<keyword evidence="2" id="KW-0813">Transport</keyword>
<comment type="caution">
    <text evidence="9">The sequence shown here is derived from an EMBL/GenBank/DDBJ whole genome shotgun (WGS) entry which is preliminary data.</text>
</comment>
<keyword evidence="4" id="KW-0653">Protein transport</keyword>
<dbReference type="InterPro" id="IPR036871">
    <property type="entry name" value="PX_dom_sf"/>
</dbReference>
<keyword evidence="5" id="KW-0446">Lipid-binding</keyword>
<evidence type="ECO:0000256" key="6">
    <source>
        <dbReference type="ARBA" id="ARBA00023136"/>
    </source>
</evidence>
<dbReference type="Pfam" id="PF00787">
    <property type="entry name" value="PX"/>
    <property type="match status" value="1"/>
</dbReference>
<dbReference type="PROSITE" id="PS50195">
    <property type="entry name" value="PX"/>
    <property type="match status" value="1"/>
</dbReference>
<dbReference type="Pfam" id="PF13424">
    <property type="entry name" value="TPR_12"/>
    <property type="match status" value="1"/>
</dbReference>